<name>A0ABS7UA84_9ACTN</name>
<proteinExistence type="predicted"/>
<feature type="transmembrane region" description="Helical" evidence="1">
    <location>
        <begin position="40"/>
        <end position="60"/>
    </location>
</feature>
<dbReference type="EMBL" id="JAIQZJ010000002">
    <property type="protein sequence ID" value="MBZ5737562.1"/>
    <property type="molecule type" value="Genomic_DNA"/>
</dbReference>
<keyword evidence="1" id="KW-0472">Membrane</keyword>
<reference evidence="2 3" key="1">
    <citation type="submission" date="2021-09" db="EMBL/GenBank/DDBJ databases">
        <title>Whole genome sequence of Nocardioides sp. GBK3QG-3.</title>
        <authorList>
            <person name="Tuo L."/>
        </authorList>
    </citation>
    <scope>NUCLEOTIDE SEQUENCE [LARGE SCALE GENOMIC DNA]</scope>
    <source>
        <strain evidence="2 3">GBK3QG-3</strain>
    </source>
</reference>
<gene>
    <name evidence="2" type="ORF">K8U61_05260</name>
</gene>
<evidence type="ECO:0008006" key="4">
    <source>
        <dbReference type="Google" id="ProtNLM"/>
    </source>
</evidence>
<keyword evidence="1" id="KW-0812">Transmembrane</keyword>
<evidence type="ECO:0000313" key="3">
    <source>
        <dbReference type="Proteomes" id="UP000780875"/>
    </source>
</evidence>
<evidence type="ECO:0000313" key="2">
    <source>
        <dbReference type="EMBL" id="MBZ5737562.1"/>
    </source>
</evidence>
<organism evidence="2 3">
    <name type="scientific">Nocardioides mangrovi</name>
    <dbReference type="NCBI Taxonomy" id="2874580"/>
    <lineage>
        <taxon>Bacteria</taxon>
        <taxon>Bacillati</taxon>
        <taxon>Actinomycetota</taxon>
        <taxon>Actinomycetes</taxon>
        <taxon>Propionibacteriales</taxon>
        <taxon>Nocardioidaceae</taxon>
        <taxon>Nocardioides</taxon>
    </lineage>
</organism>
<dbReference type="Proteomes" id="UP000780875">
    <property type="component" value="Unassembled WGS sequence"/>
</dbReference>
<keyword evidence="3" id="KW-1185">Reference proteome</keyword>
<dbReference type="SUPFAM" id="SSF82171">
    <property type="entry name" value="DPP6 N-terminal domain-like"/>
    <property type="match status" value="1"/>
</dbReference>
<keyword evidence="1" id="KW-1133">Transmembrane helix</keyword>
<evidence type="ECO:0000256" key="1">
    <source>
        <dbReference type="SAM" id="Phobius"/>
    </source>
</evidence>
<sequence>MTQETFERELARRADEVHGAPLTFDVVSGRARQIRRRRRTAVVAGVAAAVAAVVLVPTALSGGGHDRAPEPAPAPTVPGAAVLHDGVVTLPGGGTVPVAVDNADVTQMSVLVDGRIVLALQEPYGIQVYRPDGALEARYPVRYNVFATSARDDVVAWVAKDLSVQVLSSGTTEPSTWPRIPRLPGTDGNISAVLDADHLLIDDGTTTSVEMTADGETDLATSEPFRVTDVSPDGSLWAVTTVPDVDSQFGCGGLYDPESAALVARSCDVSGLRFSPDGEHLLSVRGDNNMAGEVKVVDRDLRTTDVVDTDVISRVAWDDSAHVLVAAVDLRSSQWSLTRLELGGGDPEIVVPPSPGGNPEIMSEFTFSE</sequence>
<accession>A0ABS7UA84</accession>
<protein>
    <recommendedName>
        <fullName evidence="4">WD40 repeat domain-containing protein</fullName>
    </recommendedName>
</protein>
<comment type="caution">
    <text evidence="2">The sequence shown here is derived from an EMBL/GenBank/DDBJ whole genome shotgun (WGS) entry which is preliminary data.</text>
</comment>
<dbReference type="RefSeq" id="WP_224121939.1">
    <property type="nucleotide sequence ID" value="NZ_JAIQZJ010000002.1"/>
</dbReference>